<evidence type="ECO:0000313" key="6">
    <source>
        <dbReference type="EMBL" id="MFM4891843.1"/>
    </source>
</evidence>
<proteinExistence type="predicted"/>
<evidence type="ECO:0000256" key="3">
    <source>
        <dbReference type="ARBA" id="ARBA00047594"/>
    </source>
</evidence>
<dbReference type="PANTHER" id="PTHR14969">
    <property type="entry name" value="SPHINGOSINE-1-PHOSPHATE PHOSPHOHYDROLASE"/>
    <property type="match status" value="1"/>
</dbReference>
<keyword evidence="4" id="KW-0812">Transmembrane</keyword>
<keyword evidence="4" id="KW-0472">Membrane</keyword>
<evidence type="ECO:0000256" key="2">
    <source>
        <dbReference type="ARBA" id="ARBA00032707"/>
    </source>
</evidence>
<dbReference type="GeneID" id="97219029"/>
<name>A0ABW9GPF7_9GAMM</name>
<dbReference type="Pfam" id="PF01569">
    <property type="entry name" value="PAP2"/>
    <property type="match status" value="1"/>
</dbReference>
<dbReference type="EMBL" id="JBGXBU010000001">
    <property type="protein sequence ID" value="MFM4891843.1"/>
    <property type="molecule type" value="Genomic_DNA"/>
</dbReference>
<dbReference type="Gene3D" id="1.20.144.10">
    <property type="entry name" value="Phosphatidic acid phosphatase type 2/haloperoxidase"/>
    <property type="match status" value="1"/>
</dbReference>
<comment type="caution">
    <text evidence="6">The sequence shown here is derived from an EMBL/GenBank/DDBJ whole genome shotgun (WGS) entry which is preliminary data.</text>
</comment>
<organism evidence="6 7">
    <name type="scientific">Aeromonas bivalvium</name>
    <dbReference type="NCBI Taxonomy" id="440079"/>
    <lineage>
        <taxon>Bacteria</taxon>
        <taxon>Pseudomonadati</taxon>
        <taxon>Pseudomonadota</taxon>
        <taxon>Gammaproteobacteria</taxon>
        <taxon>Aeromonadales</taxon>
        <taxon>Aeromonadaceae</taxon>
        <taxon>Aeromonas</taxon>
    </lineage>
</organism>
<dbReference type="RefSeq" id="WP_392442511.1">
    <property type="nucleotide sequence ID" value="NZ_JBGXBU010000001.1"/>
</dbReference>
<sequence length="256" mass="28041">MPHASLSPRAAPPSSGLCRRALLGHGALLFLPLLLLCALPPLFMSNTLSAPWLQLPYWLSRSVDLPGLGLTLTGLLLISRRKLALSPPAMLALVAALLAVLGADFALKSGLKLLTQEPRPYLIWLHEQGLIPAMSHFYGADQGTRAEQVFAASQWLALPDWLARHWRHEVNYAFPSGHTIAAMSLAQFFGLLWLARAPRLAWLLPLWALAVALSRLLLGMHWPRDLLASALLGGLTALPAACWWLRRHPLVARAAQ</sequence>
<evidence type="ECO:0000256" key="1">
    <source>
        <dbReference type="ARBA" id="ARBA00012374"/>
    </source>
</evidence>
<feature type="transmembrane region" description="Helical" evidence="4">
    <location>
        <begin position="90"/>
        <end position="107"/>
    </location>
</feature>
<protein>
    <recommendedName>
        <fullName evidence="1">undecaprenyl-diphosphate phosphatase</fullName>
        <ecNumber evidence="1">3.6.1.27</ecNumber>
    </recommendedName>
    <alternativeName>
        <fullName evidence="2">Undecaprenyl pyrophosphate phosphatase</fullName>
    </alternativeName>
</protein>
<comment type="catalytic activity">
    <reaction evidence="3">
        <text>di-trans,octa-cis-undecaprenyl diphosphate + H2O = di-trans,octa-cis-undecaprenyl phosphate + phosphate + H(+)</text>
        <dbReference type="Rhea" id="RHEA:28094"/>
        <dbReference type="ChEBI" id="CHEBI:15377"/>
        <dbReference type="ChEBI" id="CHEBI:15378"/>
        <dbReference type="ChEBI" id="CHEBI:43474"/>
        <dbReference type="ChEBI" id="CHEBI:58405"/>
        <dbReference type="ChEBI" id="CHEBI:60392"/>
        <dbReference type="EC" id="3.6.1.27"/>
    </reaction>
</comment>
<keyword evidence="7" id="KW-1185">Reference proteome</keyword>
<evidence type="ECO:0000259" key="5">
    <source>
        <dbReference type="SMART" id="SM00014"/>
    </source>
</evidence>
<dbReference type="SMART" id="SM00014">
    <property type="entry name" value="acidPPc"/>
    <property type="match status" value="1"/>
</dbReference>
<dbReference type="Proteomes" id="UP001630969">
    <property type="component" value="Unassembled WGS sequence"/>
</dbReference>
<feature type="transmembrane region" description="Helical" evidence="4">
    <location>
        <begin position="172"/>
        <end position="194"/>
    </location>
</feature>
<evidence type="ECO:0000313" key="7">
    <source>
        <dbReference type="Proteomes" id="UP001630969"/>
    </source>
</evidence>
<feature type="transmembrane region" description="Helical" evidence="4">
    <location>
        <begin position="55"/>
        <end position="78"/>
    </location>
</feature>
<dbReference type="PANTHER" id="PTHR14969:SF54">
    <property type="entry name" value="PHOSPHATIDYLGLYCEROPHOSPHATASE B"/>
    <property type="match status" value="1"/>
</dbReference>
<accession>A0ABW9GPF7</accession>
<feature type="transmembrane region" description="Helical" evidence="4">
    <location>
        <begin position="226"/>
        <end position="245"/>
    </location>
</feature>
<keyword evidence="4" id="KW-1133">Transmembrane helix</keyword>
<gene>
    <name evidence="6" type="ORF">ACEUDJ_02980</name>
</gene>
<feature type="transmembrane region" description="Helical" evidence="4">
    <location>
        <begin position="201"/>
        <end position="220"/>
    </location>
</feature>
<dbReference type="EC" id="3.6.1.27" evidence="1"/>
<feature type="domain" description="Phosphatidic acid phosphatase type 2/haloperoxidase" evidence="5">
    <location>
        <begin position="92"/>
        <end position="241"/>
    </location>
</feature>
<dbReference type="CDD" id="cd01610">
    <property type="entry name" value="PAP2_like"/>
    <property type="match status" value="1"/>
</dbReference>
<feature type="transmembrane region" description="Helical" evidence="4">
    <location>
        <begin position="21"/>
        <end position="43"/>
    </location>
</feature>
<reference evidence="6 7" key="1">
    <citation type="submission" date="2024-09" db="EMBL/GenBank/DDBJ databases">
        <title>Aeromonas strains Genome sequencing and assembly.</title>
        <authorList>
            <person name="Hu X."/>
            <person name="Tang B."/>
        </authorList>
    </citation>
    <scope>NUCLEOTIDE SEQUENCE [LARGE SCALE GENOMIC DNA]</scope>
    <source>
        <strain evidence="6 7">NB23SCDHY001</strain>
    </source>
</reference>
<dbReference type="SUPFAM" id="SSF48317">
    <property type="entry name" value="Acid phosphatase/Vanadium-dependent haloperoxidase"/>
    <property type="match status" value="1"/>
</dbReference>
<dbReference type="InterPro" id="IPR036938">
    <property type="entry name" value="PAP2/HPO_sf"/>
</dbReference>
<evidence type="ECO:0000256" key="4">
    <source>
        <dbReference type="SAM" id="Phobius"/>
    </source>
</evidence>
<dbReference type="InterPro" id="IPR000326">
    <property type="entry name" value="PAP2/HPO"/>
</dbReference>